<comment type="catalytic activity">
    <reaction evidence="1 6">
        <text>1-(4-methoxyphenyl)-N-methyl-N-[(3-methyloxetan-3-yl)methyl]methanamine + H2O = 2-{[(4-methoxybenzyl)(methyl)amino]methyl}-2-methylpropane-1,3-diol</text>
        <dbReference type="Rhea" id="RHEA:55764"/>
        <dbReference type="ChEBI" id="CHEBI:15377"/>
        <dbReference type="ChEBI" id="CHEBI:139161"/>
        <dbReference type="ChEBI" id="CHEBI:139164"/>
        <dbReference type="EC" id="3.3.2.9"/>
    </reaction>
</comment>
<comment type="catalytic activity">
    <reaction evidence="6">
        <text>cis-stilbene oxide + H2O = (1R,2R)-hydrobenzoin</text>
        <dbReference type="Rhea" id="RHEA:23900"/>
        <dbReference type="ChEBI" id="CHEBI:15377"/>
        <dbReference type="ChEBI" id="CHEBI:50004"/>
        <dbReference type="ChEBI" id="CHEBI:50014"/>
        <dbReference type="EC" id="3.3.2.9"/>
    </reaction>
</comment>
<reference evidence="10" key="1">
    <citation type="submission" date="2012-11" db="EMBL/GenBank/DDBJ databases">
        <title>Cloning of Juvenile Hormone Epoxide Hydrolase in Spilosoma Obliqua.</title>
        <authorList>
            <person name="Hema M."/>
            <person name="Mamatha D.M."/>
            <person name="Swethakumari K."/>
        </authorList>
    </citation>
    <scope>NUCLEOTIDE SEQUENCE</scope>
    <source>
        <tissue evidence="10">Fat bodies</tissue>
    </source>
</reference>
<feature type="active site" description="Proton donor" evidence="7">
    <location>
        <position position="351"/>
    </location>
</feature>
<dbReference type="Pfam" id="PF06441">
    <property type="entry name" value="EHN"/>
    <property type="match status" value="1"/>
</dbReference>
<evidence type="ECO:0000256" key="5">
    <source>
        <dbReference type="ARBA" id="ARBA00022801"/>
    </source>
</evidence>
<organism evidence="10">
    <name type="scientific">Spilarctia obliqua</name>
    <dbReference type="NCBI Taxonomy" id="1288830"/>
    <lineage>
        <taxon>Eukaryota</taxon>
        <taxon>Metazoa</taxon>
        <taxon>Ecdysozoa</taxon>
        <taxon>Arthropoda</taxon>
        <taxon>Hexapoda</taxon>
        <taxon>Insecta</taxon>
        <taxon>Pterygota</taxon>
        <taxon>Neoptera</taxon>
        <taxon>Endopterygota</taxon>
        <taxon>Lepidoptera</taxon>
        <taxon>Glossata</taxon>
        <taxon>Ditrysia</taxon>
        <taxon>Noctuoidea</taxon>
        <taxon>Erebidae</taxon>
        <taxon>Arctiinae</taxon>
        <taxon>Spilarctia</taxon>
    </lineage>
</organism>
<evidence type="ECO:0000256" key="1">
    <source>
        <dbReference type="ARBA" id="ARBA00000221"/>
    </source>
</evidence>
<feature type="active site" description="Nucleophile" evidence="7">
    <location>
        <position position="217"/>
    </location>
</feature>
<evidence type="ECO:0000256" key="7">
    <source>
        <dbReference type="PIRSR" id="PIRSR001112-1"/>
    </source>
</evidence>
<proteinExistence type="evidence at transcript level"/>
<comment type="function">
    <text evidence="6">Catalyzes juvenile hormone hydrolysis.</text>
</comment>
<dbReference type="SUPFAM" id="SSF53474">
    <property type="entry name" value="alpha/beta-Hydrolases"/>
    <property type="match status" value="1"/>
</dbReference>
<dbReference type="InterPro" id="IPR000639">
    <property type="entry name" value="Epox_hydrolase-like"/>
</dbReference>
<dbReference type="PANTHER" id="PTHR21661:SF35">
    <property type="entry name" value="EPOXIDE HYDROLASE"/>
    <property type="match status" value="1"/>
</dbReference>
<keyword evidence="6" id="KW-0472">Membrane</keyword>
<comment type="similarity">
    <text evidence="3 6">Belongs to the peptidase S33 family.</text>
</comment>
<keyword evidence="5 6" id="KW-0378">Hydrolase</keyword>
<evidence type="ECO:0000256" key="4">
    <source>
        <dbReference type="ARBA" id="ARBA00022797"/>
    </source>
</evidence>
<dbReference type="SMR" id="L7ZB10"/>
<feature type="domain" description="Epoxide hydrolase N-terminal" evidence="9">
    <location>
        <begin position="43"/>
        <end position="152"/>
    </location>
</feature>
<evidence type="ECO:0000259" key="9">
    <source>
        <dbReference type="Pfam" id="PF06441"/>
    </source>
</evidence>
<sequence>MYSLLGIFLIGSILVGEISSQLTLEDRDKVKWASSPFENDTSIRTFTIKFDQEVVADLRRRLSQKRRPFVRLEGINWEYGLNPDILDYWIDYWNNKYNFTQQEAVLNTYTHYLTNIQGLDIHFLHIKPQVTDGCKVVPMLLLHGFPGSVREFYRALPLLTAGCHNGIALEIVAPSLPGFGYSDPATIPEFGGTEIGTVMVNLMKRLGFNQFYVQGGDWGSIICSMMATLYPNVILGYHTNFPLSLSELSLAAWWAGSVNPTNLVDASLQSRMFPFVAQMKRLLSLTGYLHMQSTKPDTLGIALTDSPISLLTYYLMLLARGGTSQFSNEELLDNLMIYWIKNKFTTAARLYAESFNVRNLREALYAKTTAVPVRTVHAQNEVIYQSEAILRLKYTNIQNATALTQYGHFLAMEAPQAFSQLVLDAMAGFESVASGTCNKA</sequence>
<evidence type="ECO:0000256" key="8">
    <source>
        <dbReference type="SAM" id="SignalP"/>
    </source>
</evidence>
<gene>
    <name evidence="10" type="primary">JHEH</name>
</gene>
<feature type="active site" description="Proton acceptor" evidence="7">
    <location>
        <position position="408"/>
    </location>
</feature>
<dbReference type="InterPro" id="IPR029058">
    <property type="entry name" value="AB_hydrolase_fold"/>
</dbReference>
<feature type="chain" id="PRO_5003985930" description="Epoxide hydrolase" evidence="8">
    <location>
        <begin position="21"/>
        <end position="440"/>
    </location>
</feature>
<dbReference type="InterPro" id="IPR016292">
    <property type="entry name" value="Epoxide_hydrolase"/>
</dbReference>
<dbReference type="PRINTS" id="PR00412">
    <property type="entry name" value="EPOXHYDRLASE"/>
</dbReference>
<accession>L7ZB10</accession>
<dbReference type="GO" id="GO:0097176">
    <property type="term" value="P:epoxide metabolic process"/>
    <property type="evidence" value="ECO:0007669"/>
    <property type="project" value="TreeGrafter"/>
</dbReference>
<dbReference type="InterPro" id="IPR010497">
    <property type="entry name" value="Epoxide_hydro_N"/>
</dbReference>
<comment type="subcellular location">
    <subcellularLocation>
        <location evidence="6">Endoplasmic reticulum membrane</location>
    </subcellularLocation>
    <subcellularLocation>
        <location evidence="2">Microsome membrane</location>
        <topology evidence="2">Single-pass membrane protein</topology>
    </subcellularLocation>
</comment>
<dbReference type="EC" id="3.3.2.9" evidence="6"/>
<dbReference type="GO" id="GO:0005789">
    <property type="term" value="C:endoplasmic reticulum membrane"/>
    <property type="evidence" value="ECO:0007669"/>
    <property type="project" value="UniProtKB-SubCell"/>
</dbReference>
<dbReference type="Gene3D" id="3.40.50.1820">
    <property type="entry name" value="alpha/beta hydrolase"/>
    <property type="match status" value="1"/>
</dbReference>
<dbReference type="GO" id="GO:0033961">
    <property type="term" value="F:cis-stilbene-oxide hydrolase activity"/>
    <property type="evidence" value="ECO:0007669"/>
    <property type="project" value="UniProtKB-UniRule"/>
</dbReference>
<keyword evidence="4 6" id="KW-0058">Aromatic hydrocarbons catabolism</keyword>
<evidence type="ECO:0000256" key="2">
    <source>
        <dbReference type="ARBA" id="ARBA00004111"/>
    </source>
</evidence>
<protein>
    <recommendedName>
        <fullName evidence="6">Epoxide hydrolase</fullName>
        <ecNumber evidence="6">3.3.2.9</ecNumber>
    </recommendedName>
</protein>
<keyword evidence="6" id="KW-0256">Endoplasmic reticulum</keyword>
<keyword evidence="8" id="KW-0732">Signal</keyword>
<dbReference type="PIRSF" id="PIRSF001112">
    <property type="entry name" value="Epoxide_hydrolase"/>
    <property type="match status" value="1"/>
</dbReference>
<evidence type="ECO:0000256" key="3">
    <source>
        <dbReference type="ARBA" id="ARBA00010088"/>
    </source>
</evidence>
<dbReference type="EMBL" id="KC148541">
    <property type="protein sequence ID" value="AGE12571.1"/>
    <property type="molecule type" value="mRNA"/>
</dbReference>
<feature type="signal peptide" evidence="8">
    <location>
        <begin position="1"/>
        <end position="20"/>
    </location>
</feature>
<evidence type="ECO:0000256" key="6">
    <source>
        <dbReference type="PIRNR" id="PIRNR001112"/>
    </source>
</evidence>
<dbReference type="AlphaFoldDB" id="L7ZB10"/>
<name>L7ZB10_9NEOP</name>
<evidence type="ECO:0000313" key="10">
    <source>
        <dbReference type="EMBL" id="AGE12571.1"/>
    </source>
</evidence>
<dbReference type="PANTHER" id="PTHR21661">
    <property type="entry name" value="EPOXIDE HYDROLASE 1-RELATED"/>
    <property type="match status" value="1"/>
</dbReference>